<feature type="compositionally biased region" description="Polar residues" evidence="1">
    <location>
        <begin position="1648"/>
        <end position="1663"/>
    </location>
</feature>
<proteinExistence type="predicted"/>
<dbReference type="Gene3D" id="3.10.430.110">
    <property type="match status" value="11"/>
</dbReference>
<name>A0A0R2LET9_9LACO</name>
<feature type="region of interest" description="Disordered" evidence="1">
    <location>
        <begin position="1641"/>
        <end position="1664"/>
    </location>
</feature>
<dbReference type="Pfam" id="PF17883">
    <property type="entry name" value="MBG"/>
    <property type="match status" value="12"/>
</dbReference>
<dbReference type="EMBL" id="JQCB01000002">
    <property type="protein sequence ID" value="KRN97069.1"/>
    <property type="molecule type" value="Genomic_DNA"/>
</dbReference>
<feature type="domain" description="MBG" evidence="2">
    <location>
        <begin position="2677"/>
        <end position="2765"/>
    </location>
</feature>
<dbReference type="RefSeq" id="WP_057809066.1">
    <property type="nucleotide sequence ID" value="NZ_JQCB01000002.1"/>
</dbReference>
<feature type="domain" description="MBG" evidence="2">
    <location>
        <begin position="1870"/>
        <end position="1960"/>
    </location>
</feature>
<dbReference type="PANTHER" id="PTHR10068:SF14">
    <property type="entry name" value="CELL WALL ADHESIN EAP1"/>
    <property type="match status" value="1"/>
</dbReference>
<feature type="domain" description="MBG" evidence="2">
    <location>
        <begin position="2164"/>
        <end position="2240"/>
    </location>
</feature>
<feature type="domain" description="MBG" evidence="2">
    <location>
        <begin position="1052"/>
        <end position="1143"/>
    </location>
</feature>
<feature type="compositionally biased region" description="Polar residues" evidence="1">
    <location>
        <begin position="1848"/>
        <end position="1866"/>
    </location>
</feature>
<feature type="domain" description="MBG" evidence="2">
    <location>
        <begin position="2070"/>
        <end position="2160"/>
    </location>
</feature>
<dbReference type="PATRIC" id="fig|348151.3.peg.972"/>
<feature type="domain" description="MBG" evidence="2">
    <location>
        <begin position="1261"/>
        <end position="1347"/>
    </location>
</feature>
<feature type="compositionally biased region" description="Low complexity" evidence="1">
    <location>
        <begin position="846"/>
        <end position="866"/>
    </location>
</feature>
<feature type="domain" description="MBG" evidence="2">
    <location>
        <begin position="666"/>
        <end position="753"/>
    </location>
</feature>
<dbReference type="PANTHER" id="PTHR10068">
    <property type="entry name" value="BONE MARROW PROTEOGLYCAN"/>
    <property type="match status" value="1"/>
</dbReference>
<keyword evidence="4" id="KW-1185">Reference proteome</keyword>
<feature type="region of interest" description="Disordered" evidence="1">
    <location>
        <begin position="1233"/>
        <end position="1253"/>
    </location>
</feature>
<comment type="caution">
    <text evidence="3">The sequence shown here is derived from an EMBL/GenBank/DDBJ whole genome shotgun (WGS) entry which is preliminary data.</text>
</comment>
<feature type="compositionally biased region" description="Low complexity" evidence="1">
    <location>
        <begin position="2043"/>
        <end position="2057"/>
    </location>
</feature>
<accession>A0A0R2LET9</accession>
<dbReference type="Gene3D" id="2.60.120.1050">
    <property type="match status" value="2"/>
</dbReference>
<feature type="domain" description="MBG" evidence="2">
    <location>
        <begin position="2470"/>
        <end position="2560"/>
    </location>
</feature>
<dbReference type="Proteomes" id="UP000051139">
    <property type="component" value="Unassembled WGS sequence"/>
</dbReference>
<gene>
    <name evidence="3" type="ORF">IV55_GL000947</name>
</gene>
<sequence length="2799" mass="295862">MTTYAVATDKASFSLSTGLLPGILTPGQTISYTLSQSYGQSLSTTINTNLNANGFRDSKGSGWNTVNKPSSFDMNDMPGFYGNSSTVFEPVFYLTVPAQMSLVTDETTGLPYTTQGVGWKGISSQPKVTTFVNADGLTVYKVDFTGTGFTWYPINQQVTVTLKVNDDAFSAVVPFMSTKPSGEGSYNDVNYVDKTNYSNSQLTGANNSAAHFGATGESIMPFMVYGNAISSDTQTNLNDLQNLYILKQDGTKEVGLSSVQGYGAYAGATGMATLTGNKANGQSILIQAPQGMILQGTIKSNHARGNAYQTMTSNYPLENGQDKHQLRIRLANNTSSLTTNVGAVWNLPQVVTSNTDTTPGTFKLILTGANQDPDGVVSLYTTHSAVLSSNGKSVVLDNGHTYYFNVSDGTSTTTPADLMTADQVTDWSSIQGGISIASSIQPMGTDDVILNVSNPNSFTDKGKVVQITTAFRADRFDNVTNSVTDAFDTTGKIQFLDQDGHNINGYPDSVGSFNAQGRPTGPTGGVGQPIINNLQQIPGYVFVKTDGDTVFNVKGNATLVNHYQVNRAQLVTTNKPSGTQVSEIALADPTPNTGATDSTAVDNITFTNTDATLAAAGWTYKVVAPDGKTYNDLASALTANATYDTVADSGSTISQVFTVNYTLNANALQLGTITKVFDGDATTDPAAKFTGTLPAGITEPTWARTDFNDPTSQNVGSYDVTLSAAGLVKLQAANPGKTITADNIAKGTFTITARPITVAAPTLTKTYDGKAYTGADNKITVTGMDGVLTTATQPVYTSTDISKIVNANTAANPSYAITITANAADNGNYTITKTDGSLTINPLPLDPATPNTPDTPVNPKTPNNNPQFQTSVIVKGATKVYDGDATTDPTSFTVQGPAKYTDFVIPTLVDGDFDKSGITSQNVGNYTVKLTTDGFKKIQDANPNYTLTSGDVQDGLFVITPAPVSVTGPTLTKVYDGNAYTEADLTKPKAVLSYSGKPAKGNDIVASLADLSTFKNVGTYTLTVTAAATDNPNYTVTSTDGKLTITAQPLAANVTIKTATKVYDGDVTTDPTTFTVEGPTGVTDFDTTGLTASDFDVTGITSQNVGNYTIKLTAAGLAKLQANNKNYSFTSDKVTNGSFTITQAPVTITAPTLTKSYDGKPYDITAEALKAQATVAGKPTKGDALNFTLTDISKDINKATYPIVVTAADADNSNYKLTKVDGNLMIGVHPLTPATPNTPDTPVNPNEPNENPQLETSLVVSGKMKTYDGDKSTDPTTFNVLGPKQYTDFTIPALTADDFDVSGITSQDVGLYTVKLSASGLKKIQDANTNYDLKAEDVQDGLFNIVKRDIGAQGPHLTKVYDGKAYSEPDPKNPKAIITYVGVPKLGTTPVVTIDDFSADIYAGGTYVLPLTVSDKGIDNKNYHIVPTDGSLTITVKPLDPATPNTPDTPINPKTPNDNPALETALVIKGATKVYDGDVTSDPTTFTVLKPAKYPDFVLPELEATDFDVTGITSQNVGNYTVKLTTDGLKKIQDANKNYSLTADDIQDGLFVITKAPITMTAPTLTKVFDGKAYDDSQNAQPQNVVTVTGVPAKGIAPVKSLTDISKDTNVGNYPMTVTASDADNPNYTITKGAGSLKISVKPLDPATPNTPDTPVNPKTPNDNPALETALVIKGATKVYDGDVTSDPTKFTVLKPAKYPDFVLPELEATDFDVTGITSQNVGNYTVKLTADGLKKIQDANKNYSLTANDIQDGLFVITRATVTITAPSGTKVYDGKPFTAKELTETVTGQPAKGDAVVYTMADLSSTVNVGIYTDTITLQLGDNLNYVIVPITGTFTITAKPLDPATPNTPDTPVNPKTPNDNPQLETSVVIQGATKAYDGDATTDPTTFTVQKPSKYTDFTIPTFDASDFDVTGITSQDVGNYTVKLSKAGFEKLQAANKNYDFTAADVQDGLFVITKAPVTITAPSGSKVYDGKPYVNPKFVETVTGKPAKGDKLVYSLTDISKIVDKGTYPVVVTATDDANKNYTITKVDGTLAIGVQPLTPATPNTPTNPVDPKTPHDNPALETSVVVQGATKVYDGDVTTDPTTFTVLAPSKYNDFVVPTLTKDDFDISGITSQNVGRYVVTLNESGLHKVQLANANYQIAAEDIQNGLFTITPAPVSITAPSGSKVYDGKPYTDDKFTETVTGVPAKGTKLDYSITDTAKDINVGSYDVKVTTPTDGNGNYTLTTTDGKLTITAQPLDPSTPNTPTTPVNPKTPNENPQLDASVVVQGAIKVYDGDVTTDPTTFTVLKPSKFTDFTIPTFEASDFDVTGITSQNVGNYTVKLSSTGLEKLQAANKNYDFTAADVQDGLFVITKAPVTITAPSGHKAYDGKPYSDPKFVATTSTVPAKGDKLVYTITDMSKDVDKGTYPVEVLTNDSDNGNYDITKVAGNLTIGALPLDPATPNTPTTPVNPKTPNDNPQLETSVVVQGATKVYDGDVTTDPTTFTVLAPSKYADFVMPTFEASDFDVTGITSQNVGNYTVKLTDAGLQKLQAANKNYTLTADDVQDGLFVITKAPITLTAPTLTKVFDGKPYAEADAEHPLNVMKIDGVPTKGVTPVASLTDISKDFHAGKYAIDVDADDAANENYSITKVAGSLTISPRPLTPATPNTPDKPVNPDNPSNNPQLVSSMVIQGANKVYDGDVATDPTTYKVLVPTKYNDFIIPTLDAKDFNLDGITSQNVGNYPIRLSQAGIDAIKAANPDYTFNANDIQDALFVITKAPVTITAPSASKAYDGKPYVDASFVGTHSITNEG</sequence>
<feature type="domain" description="MBG" evidence="2">
    <location>
        <begin position="2273"/>
        <end position="2360"/>
    </location>
</feature>
<reference evidence="3 4" key="1">
    <citation type="journal article" date="2015" name="Genome Announc.">
        <title>Expanding the biotechnology potential of lactobacilli through comparative genomics of 213 strains and associated genera.</title>
        <authorList>
            <person name="Sun Z."/>
            <person name="Harris H.M."/>
            <person name="McCann A."/>
            <person name="Guo C."/>
            <person name="Argimon S."/>
            <person name="Zhang W."/>
            <person name="Yang X."/>
            <person name="Jeffery I.B."/>
            <person name="Cooney J.C."/>
            <person name="Kagawa T.F."/>
            <person name="Liu W."/>
            <person name="Song Y."/>
            <person name="Salvetti E."/>
            <person name="Wrobel A."/>
            <person name="Rasinkangas P."/>
            <person name="Parkhill J."/>
            <person name="Rea M.C."/>
            <person name="O'Sullivan O."/>
            <person name="Ritari J."/>
            <person name="Douillard F.P."/>
            <person name="Paul Ross R."/>
            <person name="Yang R."/>
            <person name="Briner A.E."/>
            <person name="Felis G.E."/>
            <person name="de Vos W.M."/>
            <person name="Barrangou R."/>
            <person name="Klaenhammer T.R."/>
            <person name="Caufield P.W."/>
            <person name="Cui Y."/>
            <person name="Zhang H."/>
            <person name="O'Toole P.W."/>
        </authorList>
    </citation>
    <scope>NUCLEOTIDE SEQUENCE [LARGE SCALE GENOMIC DNA]</scope>
    <source>
        <strain evidence="3 4">DSM 22696</strain>
    </source>
</reference>
<feature type="domain" description="MBG" evidence="2">
    <location>
        <begin position="1670"/>
        <end position="1759"/>
    </location>
</feature>
<evidence type="ECO:0000313" key="3">
    <source>
        <dbReference type="EMBL" id="KRN97069.1"/>
    </source>
</evidence>
<dbReference type="InterPro" id="IPR041277">
    <property type="entry name" value="MBG_Lactobacillales"/>
</dbReference>
<feature type="region of interest" description="Disordered" evidence="1">
    <location>
        <begin position="1841"/>
        <end position="1866"/>
    </location>
</feature>
<feature type="region of interest" description="Disordered" evidence="1">
    <location>
        <begin position="846"/>
        <end position="867"/>
    </location>
</feature>
<dbReference type="OrthoDB" id="2264979at2"/>
<feature type="region of interest" description="Disordered" evidence="1">
    <location>
        <begin position="2042"/>
        <end position="2062"/>
    </location>
</feature>
<feature type="region of interest" description="Disordered" evidence="1">
    <location>
        <begin position="2644"/>
        <end position="2670"/>
    </location>
</feature>
<dbReference type="STRING" id="348151.IV55_GL000947"/>
<feature type="region of interest" description="Disordered" evidence="1">
    <location>
        <begin position="2445"/>
        <end position="2465"/>
    </location>
</feature>
<evidence type="ECO:0000313" key="4">
    <source>
        <dbReference type="Proteomes" id="UP000051139"/>
    </source>
</evidence>
<feature type="domain" description="MBG" evidence="2">
    <location>
        <begin position="1465"/>
        <end position="1555"/>
    </location>
</feature>
<evidence type="ECO:0000259" key="2">
    <source>
        <dbReference type="Pfam" id="PF17883"/>
    </source>
</evidence>
<evidence type="ECO:0000256" key="1">
    <source>
        <dbReference type="SAM" id="MobiDB-lite"/>
    </source>
</evidence>
<feature type="region of interest" description="Disordered" evidence="1">
    <location>
        <begin position="2240"/>
        <end position="2265"/>
    </location>
</feature>
<protein>
    <submittedName>
        <fullName evidence="3">LPXTG-motif protein cell wall anchor domain protein</fullName>
    </submittedName>
</protein>
<organism evidence="3 4">
    <name type="scientific">Furfurilactobacillus siliginis</name>
    <dbReference type="NCBI Taxonomy" id="348151"/>
    <lineage>
        <taxon>Bacteria</taxon>
        <taxon>Bacillati</taxon>
        <taxon>Bacillota</taxon>
        <taxon>Bacilli</taxon>
        <taxon>Lactobacillales</taxon>
        <taxon>Lactobacillaceae</taxon>
        <taxon>Furfurilactobacillus</taxon>
    </lineage>
</organism>
<feature type="domain" description="MBG" evidence="2">
    <location>
        <begin position="870"/>
        <end position="961"/>
    </location>
</feature>